<keyword evidence="5" id="KW-1185">Reference proteome</keyword>
<dbReference type="InterPro" id="IPR012677">
    <property type="entry name" value="Nucleotide-bd_a/b_plait_sf"/>
</dbReference>
<dbReference type="InterPro" id="IPR035979">
    <property type="entry name" value="RBD_domain_sf"/>
</dbReference>
<dbReference type="Pfam" id="PF00076">
    <property type="entry name" value="RRM_1"/>
    <property type="match status" value="1"/>
</dbReference>
<dbReference type="PROSITE" id="PS50102">
    <property type="entry name" value="RRM"/>
    <property type="match status" value="1"/>
</dbReference>
<feature type="non-terminal residue" evidence="4">
    <location>
        <position position="114"/>
    </location>
</feature>
<dbReference type="EMBL" id="CAXAMN010003740">
    <property type="protein sequence ID" value="CAK9005913.1"/>
    <property type="molecule type" value="Genomic_DNA"/>
</dbReference>
<dbReference type="CDD" id="cd00590">
    <property type="entry name" value="RRM_SF"/>
    <property type="match status" value="1"/>
</dbReference>
<dbReference type="SMART" id="SM00360">
    <property type="entry name" value="RRM"/>
    <property type="match status" value="1"/>
</dbReference>
<dbReference type="PANTHER" id="PTHR23189">
    <property type="entry name" value="RNA RECOGNITION MOTIF-CONTAINING"/>
    <property type="match status" value="1"/>
</dbReference>
<evidence type="ECO:0000256" key="2">
    <source>
        <dbReference type="PROSITE-ProRule" id="PRU00176"/>
    </source>
</evidence>
<keyword evidence="1 2" id="KW-0694">RNA-binding</keyword>
<reference evidence="4 5" key="1">
    <citation type="submission" date="2024-02" db="EMBL/GenBank/DDBJ databases">
        <authorList>
            <person name="Chen Y."/>
            <person name="Shah S."/>
            <person name="Dougan E. K."/>
            <person name="Thang M."/>
            <person name="Chan C."/>
        </authorList>
    </citation>
    <scope>NUCLEOTIDE SEQUENCE [LARGE SCALE GENOMIC DNA]</scope>
</reference>
<proteinExistence type="predicted"/>
<accession>A0ABP0IUY6</accession>
<gene>
    <name evidence="4" type="ORF">CCMP2556_LOCUS8250</name>
</gene>
<dbReference type="SUPFAM" id="SSF54928">
    <property type="entry name" value="RNA-binding domain, RBD"/>
    <property type="match status" value="1"/>
</dbReference>
<dbReference type="InterPro" id="IPR000504">
    <property type="entry name" value="RRM_dom"/>
</dbReference>
<evidence type="ECO:0000256" key="1">
    <source>
        <dbReference type="ARBA" id="ARBA00022884"/>
    </source>
</evidence>
<evidence type="ECO:0000313" key="4">
    <source>
        <dbReference type="EMBL" id="CAK9005913.1"/>
    </source>
</evidence>
<dbReference type="Proteomes" id="UP001642484">
    <property type="component" value="Unassembled WGS sequence"/>
</dbReference>
<organism evidence="4 5">
    <name type="scientific">Durusdinium trenchii</name>
    <dbReference type="NCBI Taxonomy" id="1381693"/>
    <lineage>
        <taxon>Eukaryota</taxon>
        <taxon>Sar</taxon>
        <taxon>Alveolata</taxon>
        <taxon>Dinophyceae</taxon>
        <taxon>Suessiales</taxon>
        <taxon>Symbiodiniaceae</taxon>
        <taxon>Durusdinium</taxon>
    </lineage>
</organism>
<evidence type="ECO:0000313" key="5">
    <source>
        <dbReference type="Proteomes" id="UP001642484"/>
    </source>
</evidence>
<protein>
    <recommendedName>
        <fullName evidence="3">RRM domain-containing protein</fullName>
    </recommendedName>
</protein>
<sequence>MERWPARCSHLDQVPRRVMARKIFVGSLPQNISEDELRHEFDAFGDVEEVFIKDNCPPGKQWAFITYGTSDEALAAKEACDRKLVFPESERPCDVMLAKNQGIGGSPGATPEAS</sequence>
<dbReference type="Gene3D" id="3.30.70.330">
    <property type="match status" value="1"/>
</dbReference>
<name>A0ABP0IUY6_9DINO</name>
<comment type="caution">
    <text evidence="4">The sequence shown here is derived from an EMBL/GenBank/DDBJ whole genome shotgun (WGS) entry which is preliminary data.</text>
</comment>
<feature type="domain" description="RRM" evidence="3">
    <location>
        <begin position="21"/>
        <end position="100"/>
    </location>
</feature>
<evidence type="ECO:0000259" key="3">
    <source>
        <dbReference type="PROSITE" id="PS50102"/>
    </source>
</evidence>